<dbReference type="FunFam" id="3.20.20.80:FF:000035">
    <property type="entry name" value="Mannosidase beta"/>
    <property type="match status" value="1"/>
</dbReference>
<protein>
    <recommendedName>
        <fullName evidence="15">Beta-mannosidase B</fullName>
        <ecNumber evidence="6">3.2.1.25</ecNumber>
    </recommendedName>
    <alternativeName>
        <fullName evidence="13">Mannanase</fullName>
    </alternativeName>
    <alternativeName>
        <fullName evidence="16">Mannanase B</fullName>
    </alternativeName>
</protein>
<evidence type="ECO:0000259" key="19">
    <source>
        <dbReference type="Pfam" id="PF17753"/>
    </source>
</evidence>
<dbReference type="OrthoDB" id="2866996at2759"/>
<evidence type="ECO:0000259" key="21">
    <source>
        <dbReference type="Pfam" id="PF22666"/>
    </source>
</evidence>
<dbReference type="InterPro" id="IPR017853">
    <property type="entry name" value="GH"/>
</dbReference>
<dbReference type="GO" id="GO:0005576">
    <property type="term" value="C:extracellular region"/>
    <property type="evidence" value="ECO:0007669"/>
    <property type="project" value="UniProtKB-SubCell"/>
</dbReference>
<dbReference type="Gene3D" id="2.60.40.10">
    <property type="entry name" value="Immunoglobulins"/>
    <property type="match status" value="3"/>
</dbReference>
<dbReference type="InterPro" id="IPR041447">
    <property type="entry name" value="Mannosidase_ig"/>
</dbReference>
<evidence type="ECO:0000256" key="17">
    <source>
        <dbReference type="SAM" id="SignalP"/>
    </source>
</evidence>
<comment type="similarity">
    <text evidence="14">Belongs to the glycosyl hydrolase 2 family. Beta-mannosidase B subfamily.</text>
</comment>
<evidence type="ECO:0000256" key="16">
    <source>
        <dbReference type="ARBA" id="ARBA00041614"/>
    </source>
</evidence>
<sequence>MSHRIVFAIFCFIGVLEALQFQNLNGKWKLHSANMIIKNLDAEVPGGIYTDLMENKILGDIFYGYSDETTKWVSRTEWIYETNFTVPKDLVNHENVNLVFDGLDTFADIFVNDQRVGASRNMFVQYVFDIKKHLKVGNNKIRVHFKSPIQVSYDLAEKQNKSYIVPPLCPPDAYHGECHANMIRKMQASYAWDWGPAFPSVGIWKNVSIEAFNSTIIRHVVTDLEVNGTNWLLHVDTYLVENHVKGRRITGELVVVLKITDNQWVKSVVHVSVDGKSPAVSTYLAVPKSKISTWWPNGYGDQKLYTLEVTYKNGDEQSFKQVSVGFRTIELVEEPIGKGLSYYFKVNNVPIFMKGSNQIPLHILPELGQDKQRVRRLFQAAKDSHMNMLRVWGGGVYESEYFYEVADEMGILIWQDFMFACAMYPTNEEFLDNVLEEVDYQVKRLSGHTSIALFAGNNENEAALRDNWYGISNFTLYKNDYVKLYVETVKRRFEEITHKRRIFITSSPSNGKQSELEGYVAQNPGNPQFGDVHFYDYTIDPVNSSAYPLPRFASEYGYESFPCLDSWKEVVQSDSDLDVNGKFFEHRQHHPGGNQEMLNMINREFLPINKTHNQYTEAIIYFSQVIQALGTKTETEHYRIHRSTIDEEGKGHTMGALYWQLNDVWVAPSWGSIDYTGRWKLLQYHVKEFLAPVIITGYIDTDKQLKVYVVSDLTPELPTFVASICVYRWNSFTPVSKSNIMMDIDGGSSKLIHTININVLMSMSDCGTGADAFRNCFIHLSMIDQSGKQMAPNNYVFPTKIRNSSLQNPKLKISSVKKGADKIFNIEVTSENIALFVTLDSHQIRGTFSDNGFVLVEKNKTVIFFSENDTTTEELLKELTVVSVFDYTDQS</sequence>
<dbReference type="Proteomes" id="UP001152888">
    <property type="component" value="Unassembled WGS sequence"/>
</dbReference>
<dbReference type="Pfam" id="PF17786">
    <property type="entry name" value="Mannosidase_ig"/>
    <property type="match status" value="1"/>
</dbReference>
<comment type="subunit">
    <text evidence="5">Homodimer.</text>
</comment>
<proteinExistence type="inferred from homology"/>
<keyword evidence="11" id="KW-0458">Lysosome</keyword>
<dbReference type="InterPro" id="IPR006102">
    <property type="entry name" value="Ig-like_GH2"/>
</dbReference>
<evidence type="ECO:0000256" key="3">
    <source>
        <dbReference type="ARBA" id="ARBA00004613"/>
    </source>
</evidence>
<dbReference type="Pfam" id="PF17753">
    <property type="entry name" value="Ig_mannosidase"/>
    <property type="match status" value="1"/>
</dbReference>
<dbReference type="PANTHER" id="PTHR43730:SF1">
    <property type="entry name" value="BETA-MANNOSIDASE"/>
    <property type="match status" value="1"/>
</dbReference>
<keyword evidence="9" id="KW-0378">Hydrolase</keyword>
<keyword evidence="23" id="KW-1185">Reference proteome</keyword>
<dbReference type="InterPro" id="IPR050887">
    <property type="entry name" value="Beta-mannosidase_GH2"/>
</dbReference>
<feature type="chain" id="PRO_5040295035" description="Beta-mannosidase B" evidence="17">
    <location>
        <begin position="19"/>
        <end position="891"/>
    </location>
</feature>
<dbReference type="PANTHER" id="PTHR43730">
    <property type="entry name" value="BETA-MANNOSIDASE"/>
    <property type="match status" value="1"/>
</dbReference>
<comment type="catalytic activity">
    <reaction evidence="1">
        <text>Hydrolysis of terminal, non-reducing beta-D-mannose residues in beta-D-mannosides.</text>
        <dbReference type="EC" id="3.2.1.25"/>
    </reaction>
</comment>
<dbReference type="FunFam" id="2.60.40.10:FF:000650">
    <property type="entry name" value="Mannosidase beta"/>
    <property type="match status" value="1"/>
</dbReference>
<dbReference type="SUPFAM" id="SSF51445">
    <property type="entry name" value="(Trans)glycosidases"/>
    <property type="match status" value="1"/>
</dbReference>
<comment type="subcellular location">
    <subcellularLocation>
        <location evidence="2">Lysosome</location>
    </subcellularLocation>
    <subcellularLocation>
        <location evidence="3">Secreted</location>
    </subcellularLocation>
</comment>
<evidence type="ECO:0000256" key="15">
    <source>
        <dbReference type="ARBA" id="ARBA00041069"/>
    </source>
</evidence>
<dbReference type="GO" id="GO:0004567">
    <property type="term" value="F:beta-mannosidase activity"/>
    <property type="evidence" value="ECO:0007669"/>
    <property type="project" value="UniProtKB-EC"/>
</dbReference>
<dbReference type="Pfam" id="PF00703">
    <property type="entry name" value="Glyco_hydro_2"/>
    <property type="match status" value="1"/>
</dbReference>
<keyword evidence="10" id="KW-0325">Glycoprotein</keyword>
<dbReference type="SUPFAM" id="SSF49785">
    <property type="entry name" value="Galactose-binding domain-like"/>
    <property type="match status" value="1"/>
</dbReference>
<dbReference type="GO" id="GO:0005975">
    <property type="term" value="P:carbohydrate metabolic process"/>
    <property type="evidence" value="ECO:0007669"/>
    <property type="project" value="InterPro"/>
</dbReference>
<comment type="pathway">
    <text evidence="4">Glycan metabolism; N-glycan degradation.</text>
</comment>
<evidence type="ECO:0000256" key="5">
    <source>
        <dbReference type="ARBA" id="ARBA00011738"/>
    </source>
</evidence>
<dbReference type="InterPro" id="IPR036156">
    <property type="entry name" value="Beta-gal/glucu_dom_sf"/>
</dbReference>
<evidence type="ECO:0000256" key="11">
    <source>
        <dbReference type="ARBA" id="ARBA00023228"/>
    </source>
</evidence>
<gene>
    <name evidence="22" type="ORF">ACAOBT_LOCUS24797</name>
</gene>
<dbReference type="Pfam" id="PF22666">
    <property type="entry name" value="Glyco_hydro_2_N2"/>
    <property type="match status" value="1"/>
</dbReference>
<evidence type="ECO:0000256" key="12">
    <source>
        <dbReference type="ARBA" id="ARBA00023295"/>
    </source>
</evidence>
<evidence type="ECO:0000256" key="4">
    <source>
        <dbReference type="ARBA" id="ARBA00004740"/>
    </source>
</evidence>
<evidence type="ECO:0000256" key="7">
    <source>
        <dbReference type="ARBA" id="ARBA00022525"/>
    </source>
</evidence>
<keyword evidence="7" id="KW-0964">Secreted</keyword>
<dbReference type="Gene3D" id="2.60.120.260">
    <property type="entry name" value="Galactose-binding domain-like"/>
    <property type="match status" value="1"/>
</dbReference>
<keyword evidence="12" id="KW-0326">Glycosidase</keyword>
<evidence type="ECO:0000256" key="2">
    <source>
        <dbReference type="ARBA" id="ARBA00004371"/>
    </source>
</evidence>
<reference evidence="22" key="1">
    <citation type="submission" date="2022-03" db="EMBL/GenBank/DDBJ databases">
        <authorList>
            <person name="Sayadi A."/>
        </authorList>
    </citation>
    <scope>NUCLEOTIDE SEQUENCE</scope>
</reference>
<feature type="domain" description="Beta-mannosidase Ig-fold" evidence="19">
    <location>
        <begin position="806"/>
        <end position="886"/>
    </location>
</feature>
<evidence type="ECO:0000259" key="20">
    <source>
        <dbReference type="Pfam" id="PF17786"/>
    </source>
</evidence>
<dbReference type="InterPro" id="IPR013783">
    <property type="entry name" value="Ig-like_fold"/>
</dbReference>
<dbReference type="EC" id="3.2.1.25" evidence="6"/>
<keyword evidence="8 17" id="KW-0732">Signal</keyword>
<dbReference type="SUPFAM" id="SSF49303">
    <property type="entry name" value="beta-Galactosidase/glucuronidase domain"/>
    <property type="match status" value="3"/>
</dbReference>
<dbReference type="InterPro" id="IPR008979">
    <property type="entry name" value="Galactose-bd-like_sf"/>
</dbReference>
<evidence type="ECO:0000256" key="8">
    <source>
        <dbReference type="ARBA" id="ARBA00022729"/>
    </source>
</evidence>
<feature type="domain" description="Beta-mannosidase-like galactose-binding" evidence="21">
    <location>
        <begin position="28"/>
        <end position="205"/>
    </location>
</feature>
<name>A0A9P0LMU0_ACAOB</name>
<evidence type="ECO:0000259" key="18">
    <source>
        <dbReference type="Pfam" id="PF00703"/>
    </source>
</evidence>
<dbReference type="FunFam" id="2.60.120.260:FF:000060">
    <property type="entry name" value="Probable beta-mannosidase"/>
    <property type="match status" value="1"/>
</dbReference>
<dbReference type="Gene3D" id="3.20.20.80">
    <property type="entry name" value="Glycosidases"/>
    <property type="match status" value="1"/>
</dbReference>
<evidence type="ECO:0000256" key="1">
    <source>
        <dbReference type="ARBA" id="ARBA00000829"/>
    </source>
</evidence>
<dbReference type="InterPro" id="IPR041625">
    <property type="entry name" value="Beta-mannosidase_Ig"/>
</dbReference>
<evidence type="ECO:0000256" key="13">
    <source>
        <dbReference type="ARBA" id="ARBA00033445"/>
    </source>
</evidence>
<evidence type="ECO:0000256" key="6">
    <source>
        <dbReference type="ARBA" id="ARBA00012754"/>
    </source>
</evidence>
<evidence type="ECO:0000313" key="22">
    <source>
        <dbReference type="EMBL" id="CAH1999117.1"/>
    </source>
</evidence>
<feature type="signal peptide" evidence="17">
    <location>
        <begin position="1"/>
        <end position="18"/>
    </location>
</feature>
<comment type="caution">
    <text evidence="22">The sequence shown here is derived from an EMBL/GenBank/DDBJ whole genome shotgun (WGS) entry which is preliminary data.</text>
</comment>
<feature type="domain" description="Mannosidase Ig/CBM-like" evidence="20">
    <location>
        <begin position="704"/>
        <end position="801"/>
    </location>
</feature>
<evidence type="ECO:0000256" key="14">
    <source>
        <dbReference type="ARBA" id="ARBA00038429"/>
    </source>
</evidence>
<evidence type="ECO:0000313" key="23">
    <source>
        <dbReference type="Proteomes" id="UP001152888"/>
    </source>
</evidence>
<evidence type="ECO:0000256" key="10">
    <source>
        <dbReference type="ARBA" id="ARBA00023180"/>
    </source>
</evidence>
<dbReference type="EMBL" id="CAKOFQ010007354">
    <property type="protein sequence ID" value="CAH1999117.1"/>
    <property type="molecule type" value="Genomic_DNA"/>
</dbReference>
<dbReference type="AlphaFoldDB" id="A0A9P0LMU0"/>
<dbReference type="InterPro" id="IPR054593">
    <property type="entry name" value="Beta-mannosidase-like_N2"/>
</dbReference>
<evidence type="ECO:0000256" key="9">
    <source>
        <dbReference type="ARBA" id="ARBA00022801"/>
    </source>
</evidence>
<dbReference type="GO" id="GO:0005764">
    <property type="term" value="C:lysosome"/>
    <property type="evidence" value="ECO:0007669"/>
    <property type="project" value="UniProtKB-SubCell"/>
</dbReference>
<dbReference type="GO" id="GO:0006516">
    <property type="term" value="P:glycoprotein catabolic process"/>
    <property type="evidence" value="ECO:0007669"/>
    <property type="project" value="TreeGrafter"/>
</dbReference>
<accession>A0A9P0LMU0</accession>
<organism evidence="22 23">
    <name type="scientific">Acanthoscelides obtectus</name>
    <name type="common">Bean weevil</name>
    <name type="synonym">Bruchus obtectus</name>
    <dbReference type="NCBI Taxonomy" id="200917"/>
    <lineage>
        <taxon>Eukaryota</taxon>
        <taxon>Metazoa</taxon>
        <taxon>Ecdysozoa</taxon>
        <taxon>Arthropoda</taxon>
        <taxon>Hexapoda</taxon>
        <taxon>Insecta</taxon>
        <taxon>Pterygota</taxon>
        <taxon>Neoptera</taxon>
        <taxon>Endopterygota</taxon>
        <taxon>Coleoptera</taxon>
        <taxon>Polyphaga</taxon>
        <taxon>Cucujiformia</taxon>
        <taxon>Chrysomeloidea</taxon>
        <taxon>Chrysomelidae</taxon>
        <taxon>Bruchinae</taxon>
        <taxon>Bruchini</taxon>
        <taxon>Acanthoscelides</taxon>
    </lineage>
</organism>
<feature type="domain" description="Glycoside hydrolase family 2 immunoglobulin-like beta-sandwich" evidence="18">
    <location>
        <begin position="218"/>
        <end position="327"/>
    </location>
</feature>